<accession>A0ABT6XTQ1</accession>
<dbReference type="Proteomes" id="UP001230035">
    <property type="component" value="Unassembled WGS sequence"/>
</dbReference>
<dbReference type="EMBL" id="JASGBP010000012">
    <property type="protein sequence ID" value="MDI9258478.1"/>
    <property type="molecule type" value="Genomic_DNA"/>
</dbReference>
<reference evidence="1 2" key="1">
    <citation type="submission" date="2023-05" db="EMBL/GenBank/DDBJ databases">
        <title>Flavobacterium sedimenti sp. nov., isolated from the sediment.</title>
        <authorList>
            <person name="Wu N."/>
        </authorList>
    </citation>
    <scope>NUCLEOTIDE SEQUENCE [LARGE SCALE GENOMIC DNA]</scope>
    <source>
        <strain evidence="1 2">YZ-48</strain>
    </source>
</reference>
<protein>
    <recommendedName>
        <fullName evidence="3">Carboxypeptidase-like regulatory domain-containing protein</fullName>
    </recommendedName>
</protein>
<keyword evidence="2" id="KW-1185">Reference proteome</keyword>
<evidence type="ECO:0000313" key="2">
    <source>
        <dbReference type="Proteomes" id="UP001230035"/>
    </source>
</evidence>
<dbReference type="RefSeq" id="WP_283240139.1">
    <property type="nucleotide sequence ID" value="NZ_JASGBP010000012.1"/>
</dbReference>
<comment type="caution">
    <text evidence="1">The sequence shown here is derived from an EMBL/GenBank/DDBJ whole genome shotgun (WGS) entry which is preliminary data.</text>
</comment>
<sequence>MKPLHLLFFWFFAFGLYAQTGEKSIILKDAETQLPIEDVTVYIMKTRQSLLSNSEGKVTFILNGSSNIQVTHSSYTKVVVRSSALQKTDNVIYLKSNVKDLDEIIVTKQHPQKILKNLIENSIQKLTVPARLKVYSREFFKKDGNYAYYNDGLMNFQLFGKDKKFKSNILVEQNRAFGLVFDEIASDVLGYNLNDIMENYYNFKYLNPILEKSAQKQYDFLIKAYSANNDYNVMIVTPLDTNKELKDDYRIVYDWKKKLIIEAGSSVSPMTVASVKEKKAVGSKNIYKSVFKNMYRVDGENYYLMSSKEEIGFERIDKHKTTEIEVRNYLVTTNFNTQNFTYKESEVFKDKTLYNKKNTILSSYWDISGLTATEEEQAIINQLQERTH</sequence>
<gene>
    <name evidence="1" type="ORF">QHT84_13720</name>
</gene>
<proteinExistence type="predicted"/>
<evidence type="ECO:0000313" key="1">
    <source>
        <dbReference type="EMBL" id="MDI9258478.1"/>
    </source>
</evidence>
<name>A0ABT6XTQ1_9FLAO</name>
<evidence type="ECO:0008006" key="3">
    <source>
        <dbReference type="Google" id="ProtNLM"/>
    </source>
</evidence>
<organism evidence="1 2">
    <name type="scientific">Flavobacterium sedimenticola</name>
    <dbReference type="NCBI Taxonomy" id="3043286"/>
    <lineage>
        <taxon>Bacteria</taxon>
        <taxon>Pseudomonadati</taxon>
        <taxon>Bacteroidota</taxon>
        <taxon>Flavobacteriia</taxon>
        <taxon>Flavobacteriales</taxon>
        <taxon>Flavobacteriaceae</taxon>
        <taxon>Flavobacterium</taxon>
    </lineage>
</organism>